<proteinExistence type="inferred from homology"/>
<feature type="domain" description="ABC transporter" evidence="5">
    <location>
        <begin position="6"/>
        <end position="233"/>
    </location>
</feature>
<dbReference type="PANTHER" id="PTHR43335">
    <property type="entry name" value="ABC TRANSPORTER, ATP-BINDING PROTEIN"/>
    <property type="match status" value="1"/>
</dbReference>
<evidence type="ECO:0000256" key="2">
    <source>
        <dbReference type="ARBA" id="ARBA00022448"/>
    </source>
</evidence>
<dbReference type="InterPro" id="IPR003439">
    <property type="entry name" value="ABC_transporter-like_ATP-bd"/>
</dbReference>
<accession>A0ABS0QD88</accession>
<dbReference type="Gene3D" id="3.40.50.300">
    <property type="entry name" value="P-loop containing nucleotide triphosphate hydrolases"/>
    <property type="match status" value="1"/>
</dbReference>
<dbReference type="RefSeq" id="WP_037995944.1">
    <property type="nucleotide sequence ID" value="NZ_JACEIS010000001.1"/>
</dbReference>
<dbReference type="GO" id="GO:0005524">
    <property type="term" value="F:ATP binding"/>
    <property type="evidence" value="ECO:0007669"/>
    <property type="project" value="UniProtKB-KW"/>
</dbReference>
<keyword evidence="3" id="KW-0547">Nucleotide-binding</keyword>
<dbReference type="Proteomes" id="UP000641910">
    <property type="component" value="Unassembled WGS sequence"/>
</dbReference>
<sequence>MEDMVLQTENLSKAYRGQMVVNRLNIQIEKGQIYGFLGPNGAGKTTTIRMILGLTRPTEGTVRIFGKEFHKHRISILSRVGCLVETPGYYGHLNGYENLDIARRMLKVPPSRIDEVLKMVHLEDAKHKKAKDYSLGMKQRLGIAMALLNQPDFLILDEPTNGLDPSGIQEIRELIKQLPQMFNVTVFVSSHLLSEVEQMASHVGIIHQGRLLFQGSLADLKKQNQKQFKMKTDRLDEAEKLLKQHHYSISRDHEFIYIDSLPTEKINSLQRLLIDHHFIIYHFQEEENSLEQMFFQILENGDH</sequence>
<organism evidence="6 7">
    <name type="scientific">Thermoactinomyces vulgaris</name>
    <dbReference type="NCBI Taxonomy" id="2026"/>
    <lineage>
        <taxon>Bacteria</taxon>
        <taxon>Bacillati</taxon>
        <taxon>Bacillota</taxon>
        <taxon>Bacilli</taxon>
        <taxon>Bacillales</taxon>
        <taxon>Thermoactinomycetaceae</taxon>
        <taxon>Thermoactinomyces</taxon>
    </lineage>
</organism>
<dbReference type="SMART" id="SM00382">
    <property type="entry name" value="AAA"/>
    <property type="match status" value="1"/>
</dbReference>
<dbReference type="Pfam" id="PF00005">
    <property type="entry name" value="ABC_tran"/>
    <property type="match status" value="1"/>
</dbReference>
<protein>
    <submittedName>
        <fullName evidence="6">ABC transporter ATP-binding protein</fullName>
    </submittedName>
</protein>
<comment type="similarity">
    <text evidence="1">Belongs to the ABC transporter superfamily.</text>
</comment>
<dbReference type="PROSITE" id="PS50893">
    <property type="entry name" value="ABC_TRANSPORTER_2"/>
    <property type="match status" value="1"/>
</dbReference>
<dbReference type="InterPro" id="IPR017871">
    <property type="entry name" value="ABC_transporter-like_CS"/>
</dbReference>
<reference evidence="6 7" key="1">
    <citation type="submission" date="2020-12" db="EMBL/GenBank/DDBJ databases">
        <title>WGS of Thermoactinomyces spp.</title>
        <authorList>
            <person name="Cheng K."/>
        </authorList>
    </citation>
    <scope>NUCLEOTIDE SEQUENCE [LARGE SCALE GENOMIC DNA]</scope>
    <source>
        <strain evidence="7">CICC 10650\ACCC 41061</strain>
    </source>
</reference>
<dbReference type="PROSITE" id="PS00211">
    <property type="entry name" value="ABC_TRANSPORTER_1"/>
    <property type="match status" value="1"/>
</dbReference>
<keyword evidence="2" id="KW-0813">Transport</keyword>
<evidence type="ECO:0000313" key="7">
    <source>
        <dbReference type="Proteomes" id="UP000641910"/>
    </source>
</evidence>
<evidence type="ECO:0000313" key="6">
    <source>
        <dbReference type="EMBL" id="MBH8587241.1"/>
    </source>
</evidence>
<keyword evidence="7" id="KW-1185">Reference proteome</keyword>
<evidence type="ECO:0000259" key="5">
    <source>
        <dbReference type="PROSITE" id="PS50893"/>
    </source>
</evidence>
<name>A0ABS0QD88_THEVU</name>
<evidence type="ECO:0000256" key="4">
    <source>
        <dbReference type="ARBA" id="ARBA00022840"/>
    </source>
</evidence>
<comment type="caution">
    <text evidence="6">The sequence shown here is derived from an EMBL/GenBank/DDBJ whole genome shotgun (WGS) entry which is preliminary data.</text>
</comment>
<evidence type="ECO:0000256" key="1">
    <source>
        <dbReference type="ARBA" id="ARBA00005417"/>
    </source>
</evidence>
<dbReference type="InterPro" id="IPR027417">
    <property type="entry name" value="P-loop_NTPase"/>
</dbReference>
<dbReference type="CDD" id="cd03268">
    <property type="entry name" value="ABC_BcrA_bacitracin_resist"/>
    <property type="match status" value="1"/>
</dbReference>
<keyword evidence="4 6" id="KW-0067">ATP-binding</keyword>
<gene>
    <name evidence="6" type="ORF">I8U22_00205</name>
</gene>
<dbReference type="PANTHER" id="PTHR43335:SF4">
    <property type="entry name" value="ABC TRANSPORTER, ATP-BINDING PROTEIN"/>
    <property type="match status" value="1"/>
</dbReference>
<evidence type="ECO:0000256" key="3">
    <source>
        <dbReference type="ARBA" id="ARBA00022741"/>
    </source>
</evidence>
<dbReference type="InterPro" id="IPR003593">
    <property type="entry name" value="AAA+_ATPase"/>
</dbReference>
<dbReference type="SUPFAM" id="SSF52540">
    <property type="entry name" value="P-loop containing nucleoside triphosphate hydrolases"/>
    <property type="match status" value="1"/>
</dbReference>
<dbReference type="EMBL" id="JAECVU010000001">
    <property type="protein sequence ID" value="MBH8587241.1"/>
    <property type="molecule type" value="Genomic_DNA"/>
</dbReference>